<feature type="compositionally biased region" description="Polar residues" evidence="1">
    <location>
        <begin position="1"/>
        <end position="18"/>
    </location>
</feature>
<protein>
    <submittedName>
        <fullName evidence="2">MmcB family DNA repair protein</fullName>
    </submittedName>
</protein>
<gene>
    <name evidence="2" type="ORF">HF685_10510</name>
</gene>
<dbReference type="Proteomes" id="UP000501600">
    <property type="component" value="Chromosome"/>
</dbReference>
<accession>A0A6H2DN93</accession>
<proteinExistence type="predicted"/>
<dbReference type="EMBL" id="CP051217">
    <property type="protein sequence ID" value="QJB69658.1"/>
    <property type="molecule type" value="Genomic_DNA"/>
</dbReference>
<reference evidence="2 3" key="1">
    <citation type="submission" date="2020-04" db="EMBL/GenBank/DDBJ databases">
        <title>Genome sequence for Sphingorhabdus sp. strain M1.</title>
        <authorList>
            <person name="Park S.-J."/>
        </authorList>
    </citation>
    <scope>NUCLEOTIDE SEQUENCE [LARGE SCALE GENOMIC DNA]</scope>
    <source>
        <strain evidence="2 3">JK6</strain>
    </source>
</reference>
<dbReference type="AlphaFoldDB" id="A0A6H2DN93"/>
<dbReference type="InterPro" id="IPR009394">
    <property type="entry name" value="MmcB-like"/>
</dbReference>
<keyword evidence="3" id="KW-1185">Reference proteome</keyword>
<dbReference type="RefSeq" id="WP_168819837.1">
    <property type="nucleotide sequence ID" value="NZ_CP051217.1"/>
</dbReference>
<feature type="region of interest" description="Disordered" evidence="1">
    <location>
        <begin position="1"/>
        <end position="21"/>
    </location>
</feature>
<organism evidence="2 3">
    <name type="scientific">Parasphingorhabdus halotolerans</name>
    <dbReference type="NCBI Taxonomy" id="2725558"/>
    <lineage>
        <taxon>Bacteria</taxon>
        <taxon>Pseudomonadati</taxon>
        <taxon>Pseudomonadota</taxon>
        <taxon>Alphaproteobacteria</taxon>
        <taxon>Sphingomonadales</taxon>
        <taxon>Sphingomonadaceae</taxon>
        <taxon>Parasphingorhabdus</taxon>
    </lineage>
</organism>
<dbReference type="Pfam" id="PF06319">
    <property type="entry name" value="MmcB-like"/>
    <property type="match status" value="1"/>
</dbReference>
<evidence type="ECO:0000256" key="1">
    <source>
        <dbReference type="SAM" id="MobiDB-lite"/>
    </source>
</evidence>
<sequence>MTAYSNNPDLTEQTQPGQIDSEDILSGAKAVERGVARLFYRHDILLMPEMSLPNHRRADLMGLDAKGQIILIEIKVARGDLLGDNKWREYLDYCDRFYWALPPELDASPLDQPDFLPERAGVIIADAYDAEIVRPAKTQALSAARRNSETRRIARRAMQRHAILKGWDDSDLNHVHF</sequence>
<name>A0A6H2DN93_9SPHN</name>
<dbReference type="KEGG" id="phao:HF685_10510"/>
<evidence type="ECO:0000313" key="2">
    <source>
        <dbReference type="EMBL" id="QJB69658.1"/>
    </source>
</evidence>
<evidence type="ECO:0000313" key="3">
    <source>
        <dbReference type="Proteomes" id="UP000501600"/>
    </source>
</evidence>